<dbReference type="Proteomes" id="UP000594364">
    <property type="component" value="Chromosome 2"/>
</dbReference>
<protein>
    <submittedName>
        <fullName evidence="1">Uncharacterized protein</fullName>
    </submittedName>
</protein>
<organism evidence="1 2">
    <name type="scientific">Epichloe festucae (strain Fl1)</name>
    <dbReference type="NCBI Taxonomy" id="877507"/>
    <lineage>
        <taxon>Eukaryota</taxon>
        <taxon>Fungi</taxon>
        <taxon>Dikarya</taxon>
        <taxon>Ascomycota</taxon>
        <taxon>Pezizomycotina</taxon>
        <taxon>Sordariomycetes</taxon>
        <taxon>Hypocreomycetidae</taxon>
        <taxon>Hypocreales</taxon>
        <taxon>Clavicipitaceae</taxon>
        <taxon>Epichloe</taxon>
    </lineage>
</organism>
<name>A0A7S9KP92_EPIFF</name>
<sequence length="371" mass="40867">MGPTLRSQAAKDVKFPIVCTTDIDHQILKDLVARDDVVLVAKPDLSKLITGQDELDSFRPPFTEHLPEASETLRKFLDAAKSKNQISRKAFVVLDKTTSEDKRTCQIGTDGREDEDADGLHVAFRCTISSIPPALDAVQQAAEPVKLVRDLRGEAAMIGGVWEKQRADEFRARPKRIHVGDYPVHENWDEYSGPDSPFTETPYYPVFQTAKIGLDTINQFLKETYDQDWGEGDEDEGEEKRAVPGVAFVSSIDEAPYHAGKAAAPLESAPQVPSTLLGASAVECDVIARSRFPAEGSEMNYNRFIVIDEYTEKDKTVIIAGNNEAKGQLLMSRCDFKGALISLVSMEETGLTLEQQCNEAVQEGPGIIHGP</sequence>
<reference evidence="1 2" key="1">
    <citation type="journal article" date="2018" name="PLoS Genet.">
        <title>Repeat elements organise 3D genome structure and mediate transcription in the filamentous fungus Epichloe festucae.</title>
        <authorList>
            <person name="Winter D.J."/>
            <person name="Ganley A.R.D."/>
            <person name="Young C.A."/>
            <person name="Liachko I."/>
            <person name="Schardl C.L."/>
            <person name="Dupont P.Y."/>
            <person name="Berry D."/>
            <person name="Ram A."/>
            <person name="Scott B."/>
            <person name="Cox M.P."/>
        </authorList>
    </citation>
    <scope>NUCLEOTIDE SEQUENCE [LARGE SCALE GENOMIC DNA]</scope>
    <source>
        <strain evidence="1 2">Fl1</strain>
    </source>
</reference>
<proteinExistence type="predicted"/>
<dbReference type="AlphaFoldDB" id="A0A7S9KP92"/>
<evidence type="ECO:0000313" key="1">
    <source>
        <dbReference type="EMBL" id="QPG96589.1"/>
    </source>
</evidence>
<keyword evidence="2" id="KW-1185">Reference proteome</keyword>
<dbReference type="OrthoDB" id="4483229at2759"/>
<gene>
    <name evidence="1" type="ORF">C2857_004676</name>
</gene>
<evidence type="ECO:0000313" key="2">
    <source>
        <dbReference type="Proteomes" id="UP000594364"/>
    </source>
</evidence>
<accession>A0A7S9KP92</accession>
<dbReference type="EMBL" id="CP031386">
    <property type="protein sequence ID" value="QPG96589.1"/>
    <property type="molecule type" value="Genomic_DNA"/>
</dbReference>